<dbReference type="EMBL" id="BLBS01000025">
    <property type="protein sequence ID" value="GET88128.1"/>
    <property type="molecule type" value="Genomic_DNA"/>
</dbReference>
<feature type="coiled-coil region" evidence="1">
    <location>
        <begin position="516"/>
        <end position="550"/>
    </location>
</feature>
<feature type="region of interest" description="Disordered" evidence="2">
    <location>
        <begin position="1008"/>
        <end position="1082"/>
    </location>
</feature>
<feature type="compositionally biased region" description="Low complexity" evidence="2">
    <location>
        <begin position="708"/>
        <end position="725"/>
    </location>
</feature>
<feature type="compositionally biased region" description="Basic and acidic residues" evidence="2">
    <location>
        <begin position="590"/>
        <end position="604"/>
    </location>
</feature>
<evidence type="ECO:0000256" key="2">
    <source>
        <dbReference type="SAM" id="MobiDB-lite"/>
    </source>
</evidence>
<organism evidence="3 4">
    <name type="scientific">Leishmania tarentolae</name>
    <name type="common">Sauroleishmania tarentolae</name>
    <dbReference type="NCBI Taxonomy" id="5689"/>
    <lineage>
        <taxon>Eukaryota</taxon>
        <taxon>Discoba</taxon>
        <taxon>Euglenozoa</taxon>
        <taxon>Kinetoplastea</taxon>
        <taxon>Metakinetoplastina</taxon>
        <taxon>Trypanosomatida</taxon>
        <taxon>Trypanosomatidae</taxon>
        <taxon>Leishmaniinae</taxon>
        <taxon>Leishmania</taxon>
        <taxon>lizard Leishmania</taxon>
    </lineage>
</organism>
<dbReference type="VEuPathDB" id="TriTrypDB:LtaPh_2006700"/>
<feature type="region of interest" description="Disordered" evidence="2">
    <location>
        <begin position="1113"/>
        <end position="1136"/>
    </location>
</feature>
<sequence>MQMVRQPLAQRDTNGTWISHDTPSAAPYRISSGGGSCTTSGVVSIMDTSAGVSKQLEFVRVGHHHLKQDKHEPLSSSLPSKAPVRMRTIREQQREVARQMHASVLDNISPPTDAGRSSPEEHVKLNGSAAYIPAQDDIVASPVEDGPATPAPHSASGTESVDINPHPSVTAASGKSGVIVRVAGAHSPPSNKLNTPSRLSLMKRLPQQVKTQPKDVEVAEPSVDVSQASAYDCDAVAAALQNRVAYAQAIREPPSVYRHQPASPCSHLVCSTSAEVASLNESGTVIEGLVMPALLSVGAAKVLPNGLQSPSAITDVGAAPLDYSGLGKEESEPVSNVSPARRYDHHHHQQQQRRSASFINPQTEGVHSSHIGGALQPNAPFHVLQFVSCASTSPVTSPPLLSRREEPHHLHSPRECHRLRVDSDEGADANFRPGGSANRESDGVVAVRGRAAHTTKDVVGGRSSTSSPLISDCELPSLIVCPFALMGCCAEGTHRSADLHKGSTLHHHLMGITKYVQRMHARQQELEQLVHGLQQQVHRQARMLREAREKERARQCPSVSPSMLASLRGASLDSCLHPTHSSASETNAQNEHEGRKALPRDVSIREPPAAEYGIGDEDGNSVGKNAGEDCTTGDSPGRRVRPPHGTRIQRGGRHGVRSGAGHRDSAGLYARQLRMQTSAGQQQPDMVGGPSSTSLSMTRAQRRLRSMASAATSIEAQTTTAAEAHAPGEKMRYAASVQQKQREQHQGSTSRGEKAPSCAPQRILHSDAIDDLSCVSGDEQSGDDGSVQGKRFTETSSAPQLSAADIGTGSPYSPARHNRSAVSPYVHCGAYSRLQPGAGGSTEVSGMSNVPPYQLPNESMSPIRSASLDLDDHEDDTDAGAMHQQLLNLTSAEMPVPTTAGTSCITDSTRKPAVGTKRKTDRQVSPAASPRSAPSLVSMTYRPSELACAEASDGAGAMDLADRSPPKRGNASVVDAANRHANTSDAPKPFSVDVMRLAAPLQRPTLVRKSDIGLPTPTLRNGTDRSKTPLPPVTPPFLATLAAASGGTAATSTLSQSDVQRPRQRSAPEGGGTRGPFSGTNFDAASSTLSAASLLVAAASGVPSVHPRSVHASYNGISPATPLLEPVSRRSSGRKNQLVHAHSYRLDKDATGKRSGIVAGNVDYALGGSGKSGGRRSRLQEHRRTGILCPLHATSVLSPQEAVHKGVVVHHLGLPPRRKS</sequence>
<accession>A0A640KFQ1</accession>
<feature type="region of interest" description="Disordered" evidence="2">
    <location>
        <begin position="395"/>
        <end position="414"/>
    </location>
</feature>
<feature type="region of interest" description="Disordered" evidence="2">
    <location>
        <begin position="773"/>
        <end position="818"/>
    </location>
</feature>
<feature type="compositionally biased region" description="Polar residues" evidence="2">
    <location>
        <begin position="676"/>
        <end position="699"/>
    </location>
</feature>
<feature type="compositionally biased region" description="Basic and acidic residues" evidence="2">
    <location>
        <begin position="402"/>
        <end position="414"/>
    </location>
</feature>
<reference evidence="3" key="1">
    <citation type="submission" date="2019-11" db="EMBL/GenBank/DDBJ databases">
        <title>Leishmania tarentolae CDS.</title>
        <authorList>
            <person name="Goto Y."/>
            <person name="Yamagishi J."/>
        </authorList>
    </citation>
    <scope>NUCLEOTIDE SEQUENCE [LARGE SCALE GENOMIC DNA]</scope>
    <source>
        <strain evidence="3">Parrot Tar II</strain>
    </source>
</reference>
<feature type="region of interest" description="Disordered" evidence="2">
    <location>
        <begin position="1"/>
        <end position="20"/>
    </location>
</feature>
<keyword evidence="1" id="KW-0175">Coiled coil</keyword>
<dbReference type="OrthoDB" id="267254at2759"/>
<dbReference type="AlphaFoldDB" id="A0A640KFQ1"/>
<protein>
    <submittedName>
        <fullName evidence="3">Uncharacterized protein</fullName>
    </submittedName>
</protein>
<proteinExistence type="predicted"/>
<feature type="region of interest" description="Disordered" evidence="2">
    <location>
        <begin position="890"/>
        <end position="937"/>
    </location>
</feature>
<feature type="region of interest" description="Disordered" evidence="2">
    <location>
        <begin position="324"/>
        <end position="356"/>
    </location>
</feature>
<feature type="compositionally biased region" description="Low complexity" evidence="2">
    <location>
        <begin position="925"/>
        <end position="935"/>
    </location>
</feature>
<comment type="caution">
    <text evidence="3">The sequence shown here is derived from an EMBL/GenBank/DDBJ whole genome shotgun (WGS) entry which is preliminary data.</text>
</comment>
<feature type="compositionally biased region" description="Low complexity" evidence="2">
    <location>
        <begin position="1038"/>
        <end position="1055"/>
    </location>
</feature>
<name>A0A640KFQ1_LEITA</name>
<feature type="region of interest" description="Disordered" evidence="2">
    <location>
        <begin position="837"/>
        <end position="861"/>
    </location>
</feature>
<evidence type="ECO:0000313" key="3">
    <source>
        <dbReference type="EMBL" id="GET88128.1"/>
    </source>
</evidence>
<gene>
    <name evidence="3" type="ORF">LtaPh_2006700</name>
</gene>
<evidence type="ECO:0000313" key="4">
    <source>
        <dbReference type="Proteomes" id="UP000419144"/>
    </source>
</evidence>
<evidence type="ECO:0000256" key="1">
    <source>
        <dbReference type="SAM" id="Coils"/>
    </source>
</evidence>
<feature type="region of interest" description="Disordered" evidence="2">
    <location>
        <begin position="140"/>
        <end position="175"/>
    </location>
</feature>
<feature type="compositionally biased region" description="Polar residues" evidence="2">
    <location>
        <begin position="11"/>
        <end position="20"/>
    </location>
</feature>
<feature type="region of interest" description="Disordered" evidence="2">
    <location>
        <begin position="424"/>
        <end position="444"/>
    </location>
</feature>
<feature type="region of interest" description="Disordered" evidence="2">
    <location>
        <begin position="676"/>
        <end position="759"/>
    </location>
</feature>
<keyword evidence="4" id="KW-1185">Reference proteome</keyword>
<dbReference type="Proteomes" id="UP000419144">
    <property type="component" value="Unassembled WGS sequence"/>
</dbReference>
<feature type="compositionally biased region" description="Polar residues" evidence="2">
    <location>
        <begin position="579"/>
        <end position="589"/>
    </location>
</feature>
<feature type="region of interest" description="Disordered" evidence="2">
    <location>
        <begin position="575"/>
        <end position="663"/>
    </location>
</feature>